<keyword evidence="10 11" id="KW-0407">Ion channel</keyword>
<dbReference type="Pfam" id="PF00858">
    <property type="entry name" value="ASC"/>
    <property type="match status" value="1"/>
</dbReference>
<dbReference type="STRING" id="50429.A0A2B4RWQ9"/>
<evidence type="ECO:0000313" key="13">
    <source>
        <dbReference type="EMBL" id="PFX21596.1"/>
    </source>
</evidence>
<keyword evidence="2 11" id="KW-0813">Transport</keyword>
<comment type="similarity">
    <text evidence="11">Belongs to the amiloride-sensitive sodium channel (TC 1.A.6) family.</text>
</comment>
<proteinExistence type="inferred from homology"/>
<evidence type="ECO:0000313" key="14">
    <source>
        <dbReference type="Proteomes" id="UP000225706"/>
    </source>
</evidence>
<evidence type="ECO:0000256" key="2">
    <source>
        <dbReference type="ARBA" id="ARBA00022448"/>
    </source>
</evidence>
<evidence type="ECO:0000256" key="4">
    <source>
        <dbReference type="ARBA" id="ARBA00022692"/>
    </source>
</evidence>
<evidence type="ECO:0000256" key="8">
    <source>
        <dbReference type="ARBA" id="ARBA00023136"/>
    </source>
</evidence>
<comment type="subcellular location">
    <subcellularLocation>
        <location evidence="1">Membrane</location>
        <topology evidence="1">Multi-pass membrane protein</topology>
    </subcellularLocation>
</comment>
<evidence type="ECO:0000256" key="11">
    <source>
        <dbReference type="RuleBase" id="RU000679"/>
    </source>
</evidence>
<organism evidence="13 14">
    <name type="scientific">Stylophora pistillata</name>
    <name type="common">Smooth cauliflower coral</name>
    <dbReference type="NCBI Taxonomy" id="50429"/>
    <lineage>
        <taxon>Eukaryota</taxon>
        <taxon>Metazoa</taxon>
        <taxon>Cnidaria</taxon>
        <taxon>Anthozoa</taxon>
        <taxon>Hexacorallia</taxon>
        <taxon>Scleractinia</taxon>
        <taxon>Astrocoeniina</taxon>
        <taxon>Pocilloporidae</taxon>
        <taxon>Stylophora</taxon>
    </lineage>
</organism>
<evidence type="ECO:0000256" key="1">
    <source>
        <dbReference type="ARBA" id="ARBA00004141"/>
    </source>
</evidence>
<dbReference type="GO" id="GO:0005886">
    <property type="term" value="C:plasma membrane"/>
    <property type="evidence" value="ECO:0007669"/>
    <property type="project" value="TreeGrafter"/>
</dbReference>
<keyword evidence="6" id="KW-0915">Sodium</keyword>
<comment type="caution">
    <text evidence="13">The sequence shown here is derived from an EMBL/GenBank/DDBJ whole genome shotgun (WGS) entry which is preliminary data.</text>
</comment>
<dbReference type="OrthoDB" id="6502088at2759"/>
<dbReference type="EMBL" id="LSMT01000271">
    <property type="protein sequence ID" value="PFX21596.1"/>
    <property type="molecule type" value="Genomic_DNA"/>
</dbReference>
<dbReference type="PRINTS" id="PR01078">
    <property type="entry name" value="AMINACHANNEL"/>
</dbReference>
<gene>
    <name evidence="13" type="primary">ASIC1</name>
    <name evidence="13" type="ORF">AWC38_SpisGene13934</name>
</gene>
<sequence>MLLPKGHQLHPCSINGKKCDVNNFTSFLNQLFKKCYTFNAAKSDRPVLNASFAGQQSGLKLRLNIERERYLPNLLWPSVGIIILIHDQNSFPIIEEFGITVPPGMSTTCAIRRRNITNLPHPYSTKCKEGTLEAFNGASQIAYSKQACLIKCRNKYTIKTCNCTPTKFKADPGVPFCAPIEEATCVYKSLEEFGNSDERKTCEKECPEPCNQIEYKTSISYSGLQRGALIQHLMSFLNGTEKSSVDRSIYEPLLNMTKAEREKYIDDNIISLDIYFEDLSVDIITQTPLYETWALIGNLGGTFGLFLGMSCLTLFEFVDFAFRKIAHLAKGDRGKRAVNVQYQTE</sequence>
<name>A0A2B4RWQ9_STYPI</name>
<keyword evidence="4 11" id="KW-0812">Transmembrane</keyword>
<evidence type="ECO:0000256" key="7">
    <source>
        <dbReference type="ARBA" id="ARBA00023065"/>
    </source>
</evidence>
<dbReference type="Gene3D" id="1.10.287.770">
    <property type="entry name" value="YojJ-like"/>
    <property type="match status" value="1"/>
</dbReference>
<dbReference type="PANTHER" id="PTHR11690:SF300">
    <property type="entry name" value="PICKPOCKET PROTEIN 19"/>
    <property type="match status" value="1"/>
</dbReference>
<keyword evidence="7 11" id="KW-0406">Ion transport</keyword>
<feature type="transmembrane region" description="Helical" evidence="12">
    <location>
        <begin position="293"/>
        <end position="315"/>
    </location>
</feature>
<dbReference type="InterPro" id="IPR001873">
    <property type="entry name" value="ENaC"/>
</dbReference>
<evidence type="ECO:0000256" key="6">
    <source>
        <dbReference type="ARBA" id="ARBA00023053"/>
    </source>
</evidence>
<dbReference type="Proteomes" id="UP000225706">
    <property type="component" value="Unassembled WGS sequence"/>
</dbReference>
<dbReference type="GO" id="GO:0015280">
    <property type="term" value="F:ligand-gated sodium channel activity"/>
    <property type="evidence" value="ECO:0007669"/>
    <property type="project" value="TreeGrafter"/>
</dbReference>
<evidence type="ECO:0000256" key="10">
    <source>
        <dbReference type="ARBA" id="ARBA00023303"/>
    </source>
</evidence>
<keyword evidence="8 12" id="KW-0472">Membrane</keyword>
<evidence type="ECO:0000256" key="3">
    <source>
        <dbReference type="ARBA" id="ARBA00022461"/>
    </source>
</evidence>
<keyword evidence="9 11" id="KW-0739">Sodium transport</keyword>
<accession>A0A2B4RWQ9</accession>
<keyword evidence="14" id="KW-1185">Reference proteome</keyword>
<evidence type="ECO:0000256" key="12">
    <source>
        <dbReference type="SAM" id="Phobius"/>
    </source>
</evidence>
<dbReference type="Gene3D" id="2.60.470.10">
    <property type="entry name" value="Acid-sensing ion channels like domains"/>
    <property type="match status" value="1"/>
</dbReference>
<keyword evidence="5 12" id="KW-1133">Transmembrane helix</keyword>
<protein>
    <submittedName>
        <fullName evidence="13">Acid-sensing ion channel 1</fullName>
    </submittedName>
</protein>
<evidence type="ECO:0000256" key="9">
    <source>
        <dbReference type="ARBA" id="ARBA00023201"/>
    </source>
</evidence>
<dbReference type="AlphaFoldDB" id="A0A2B4RWQ9"/>
<keyword evidence="3 11" id="KW-0894">Sodium channel</keyword>
<evidence type="ECO:0000256" key="5">
    <source>
        <dbReference type="ARBA" id="ARBA00022989"/>
    </source>
</evidence>
<dbReference type="PANTHER" id="PTHR11690">
    <property type="entry name" value="AMILORIDE-SENSITIVE SODIUM CHANNEL-RELATED"/>
    <property type="match status" value="1"/>
</dbReference>
<reference evidence="14" key="1">
    <citation type="journal article" date="2017" name="bioRxiv">
        <title>Comparative analysis of the genomes of Stylophora pistillata and Acropora digitifera provides evidence for extensive differences between species of corals.</title>
        <authorList>
            <person name="Voolstra C.R."/>
            <person name="Li Y."/>
            <person name="Liew Y.J."/>
            <person name="Baumgarten S."/>
            <person name="Zoccola D."/>
            <person name="Flot J.-F."/>
            <person name="Tambutte S."/>
            <person name="Allemand D."/>
            <person name="Aranda M."/>
        </authorList>
    </citation>
    <scope>NUCLEOTIDE SEQUENCE [LARGE SCALE GENOMIC DNA]</scope>
</reference>